<name>A0A0S3R6A2_PHAAN</name>
<evidence type="ECO:0000313" key="2">
    <source>
        <dbReference type="Proteomes" id="UP000291084"/>
    </source>
</evidence>
<dbReference type="EMBL" id="AP015034">
    <property type="protein sequence ID" value="BAT76035.1"/>
    <property type="molecule type" value="Genomic_DNA"/>
</dbReference>
<dbReference type="AlphaFoldDB" id="A0A0S3R6A2"/>
<organism evidence="1 2">
    <name type="scientific">Vigna angularis var. angularis</name>
    <dbReference type="NCBI Taxonomy" id="157739"/>
    <lineage>
        <taxon>Eukaryota</taxon>
        <taxon>Viridiplantae</taxon>
        <taxon>Streptophyta</taxon>
        <taxon>Embryophyta</taxon>
        <taxon>Tracheophyta</taxon>
        <taxon>Spermatophyta</taxon>
        <taxon>Magnoliopsida</taxon>
        <taxon>eudicotyledons</taxon>
        <taxon>Gunneridae</taxon>
        <taxon>Pentapetalae</taxon>
        <taxon>rosids</taxon>
        <taxon>fabids</taxon>
        <taxon>Fabales</taxon>
        <taxon>Fabaceae</taxon>
        <taxon>Papilionoideae</taxon>
        <taxon>50 kb inversion clade</taxon>
        <taxon>NPAAA clade</taxon>
        <taxon>indigoferoid/millettioid clade</taxon>
        <taxon>Phaseoleae</taxon>
        <taxon>Vigna</taxon>
    </lineage>
</organism>
<feature type="non-terminal residue" evidence="1">
    <location>
        <position position="1"/>
    </location>
</feature>
<dbReference type="Proteomes" id="UP000291084">
    <property type="component" value="Chromosome 1"/>
</dbReference>
<sequence>TSVDVYFPHWLMLWTFLDIPSHHGGNTPSHHDGNESFQTKKNWKEKEMEVREVKRKWEKGKRVAWVSAEKIKLGFQII</sequence>
<accession>A0A0S3R6A2</accession>
<protein>
    <submittedName>
        <fullName evidence="1">Uncharacterized protein</fullName>
    </submittedName>
</protein>
<keyword evidence="2" id="KW-1185">Reference proteome</keyword>
<proteinExistence type="predicted"/>
<gene>
    <name evidence="1" type="primary">Vigan.01G398900</name>
    <name evidence="1" type="ORF">VIGAN_01398900</name>
</gene>
<evidence type="ECO:0000313" key="1">
    <source>
        <dbReference type="EMBL" id="BAT76035.1"/>
    </source>
</evidence>
<reference evidence="1 2" key="1">
    <citation type="journal article" date="2015" name="Sci. Rep.">
        <title>The power of single molecule real-time sequencing technology in the de novo assembly of a eukaryotic genome.</title>
        <authorList>
            <person name="Sakai H."/>
            <person name="Naito K."/>
            <person name="Ogiso-Tanaka E."/>
            <person name="Takahashi Y."/>
            <person name="Iseki K."/>
            <person name="Muto C."/>
            <person name="Satou K."/>
            <person name="Teruya K."/>
            <person name="Shiroma A."/>
            <person name="Shimoji M."/>
            <person name="Hirano T."/>
            <person name="Itoh T."/>
            <person name="Kaga A."/>
            <person name="Tomooka N."/>
        </authorList>
    </citation>
    <scope>NUCLEOTIDE SEQUENCE [LARGE SCALE GENOMIC DNA]</scope>
    <source>
        <strain evidence="2">cv. Shumari</strain>
    </source>
</reference>